<evidence type="ECO:0000256" key="6">
    <source>
        <dbReference type="ARBA" id="ARBA00023136"/>
    </source>
</evidence>
<feature type="binding site" evidence="9">
    <location>
        <begin position="324"/>
        <end position="327"/>
    </location>
    <ligand>
        <name>GTP</name>
        <dbReference type="ChEBI" id="CHEBI:37565"/>
    </ligand>
</feature>
<dbReference type="InterPro" id="IPR042101">
    <property type="entry name" value="SRP54_N_sf"/>
</dbReference>
<dbReference type="SMART" id="SM00963">
    <property type="entry name" value="SRP54_N"/>
    <property type="match status" value="1"/>
</dbReference>
<dbReference type="PANTHER" id="PTHR43134">
    <property type="entry name" value="SIGNAL RECOGNITION PARTICLE RECEPTOR SUBUNIT ALPHA"/>
    <property type="match status" value="1"/>
</dbReference>
<accession>A0A2T0UID7</accession>
<proteinExistence type="inferred from homology"/>
<dbReference type="SUPFAM" id="SSF52540">
    <property type="entry name" value="P-loop containing nucleoside triphosphate hydrolases"/>
    <property type="match status" value="1"/>
</dbReference>
<sequence length="376" mass="38907">MDNLWIWVVAAVVAVAVIVGVVVAVRGRSKSAVEAPAEEPQVEAAPKAETPAETPKPAAPAVETPEPVAGRLVRLRSRLARSNNALGKGLLALLASDKLDDDVWDEVEETLLTADVGLDDTTAVVERLREQVKVLGTRDPEELRRLLKAELTAVLEPDLDRSIATAAPSGEGPAVILMVGVNGSGKTTTCGRVARVLIAEGKSVVMGAADTFRAAAAEQLETWGARVGAKVVRRGEGADPASVAFDAVKTGADDGADVVLVDTAGRLQNKAGLMDELGKVKRVIEKQGPVAETLLVLDATTGQNGLQQAKVFGEVVQVTGIVLTKLDGSAKGGIVIAVQRQLGVPVKLVGLGEGPDDLAPFEVGAFVDALVDGAES</sequence>
<dbReference type="EC" id="3.6.5.4" evidence="9"/>
<feature type="region of interest" description="Disordered" evidence="10">
    <location>
        <begin position="33"/>
        <end position="65"/>
    </location>
</feature>
<keyword evidence="14" id="KW-1185">Reference proteome</keyword>
<organism evidence="13 14">
    <name type="scientific">Glycomyces artemisiae</name>
    <dbReference type="NCBI Taxonomy" id="1076443"/>
    <lineage>
        <taxon>Bacteria</taxon>
        <taxon>Bacillati</taxon>
        <taxon>Actinomycetota</taxon>
        <taxon>Actinomycetes</taxon>
        <taxon>Glycomycetales</taxon>
        <taxon>Glycomycetaceae</taxon>
        <taxon>Glycomyces</taxon>
    </lineage>
</organism>
<feature type="transmembrane region" description="Helical" evidence="11">
    <location>
        <begin position="6"/>
        <end position="25"/>
    </location>
</feature>
<feature type="binding site" evidence="9">
    <location>
        <begin position="262"/>
        <end position="266"/>
    </location>
    <ligand>
        <name>GTP</name>
        <dbReference type="ChEBI" id="CHEBI:37565"/>
    </ligand>
</feature>
<dbReference type="FunFam" id="1.20.120.140:FF:000002">
    <property type="entry name" value="Signal recognition particle receptor FtsY"/>
    <property type="match status" value="1"/>
</dbReference>
<protein>
    <recommendedName>
        <fullName evidence="9">Signal recognition particle receptor FtsY</fullName>
        <shortName evidence="9">SRP receptor</shortName>
        <ecNumber evidence="9">3.6.5.4</ecNumber>
    </recommendedName>
</protein>
<feature type="compositionally biased region" description="Low complexity" evidence="10">
    <location>
        <begin position="42"/>
        <end position="65"/>
    </location>
</feature>
<dbReference type="InterPro" id="IPR004390">
    <property type="entry name" value="SR_rcpt_FtsY"/>
</dbReference>
<evidence type="ECO:0000256" key="10">
    <source>
        <dbReference type="SAM" id="MobiDB-lite"/>
    </source>
</evidence>
<dbReference type="GO" id="GO:0005737">
    <property type="term" value="C:cytoplasm"/>
    <property type="evidence" value="ECO:0007669"/>
    <property type="project" value="UniProtKB-SubCell"/>
</dbReference>
<dbReference type="PROSITE" id="PS00300">
    <property type="entry name" value="SRP54"/>
    <property type="match status" value="1"/>
</dbReference>
<keyword evidence="6 9" id="KW-0472">Membrane</keyword>
<keyword evidence="2 9" id="KW-0963">Cytoplasm</keyword>
<keyword evidence="11" id="KW-1133">Transmembrane helix</keyword>
<gene>
    <name evidence="9" type="primary">ftsY</name>
    <name evidence="13" type="ORF">B0I28_106129</name>
</gene>
<evidence type="ECO:0000256" key="8">
    <source>
        <dbReference type="ARBA" id="ARBA00048027"/>
    </source>
</evidence>
<dbReference type="GO" id="GO:0005047">
    <property type="term" value="F:signal recognition particle binding"/>
    <property type="evidence" value="ECO:0007669"/>
    <property type="project" value="TreeGrafter"/>
</dbReference>
<dbReference type="Pfam" id="PF00448">
    <property type="entry name" value="SRP54"/>
    <property type="match status" value="1"/>
</dbReference>
<keyword evidence="11" id="KW-0812">Transmembrane</keyword>
<evidence type="ECO:0000313" key="13">
    <source>
        <dbReference type="EMBL" id="PRY57709.1"/>
    </source>
</evidence>
<comment type="catalytic activity">
    <reaction evidence="8 9">
        <text>GTP + H2O = GDP + phosphate + H(+)</text>
        <dbReference type="Rhea" id="RHEA:19669"/>
        <dbReference type="ChEBI" id="CHEBI:15377"/>
        <dbReference type="ChEBI" id="CHEBI:15378"/>
        <dbReference type="ChEBI" id="CHEBI:37565"/>
        <dbReference type="ChEBI" id="CHEBI:43474"/>
        <dbReference type="ChEBI" id="CHEBI:58189"/>
        <dbReference type="EC" id="3.6.5.4"/>
    </reaction>
</comment>
<evidence type="ECO:0000256" key="2">
    <source>
        <dbReference type="ARBA" id="ARBA00022490"/>
    </source>
</evidence>
<evidence type="ECO:0000256" key="7">
    <source>
        <dbReference type="ARBA" id="ARBA00023170"/>
    </source>
</evidence>
<comment type="caution">
    <text evidence="13">The sequence shown here is derived from an EMBL/GenBank/DDBJ whole genome shotgun (WGS) entry which is preliminary data.</text>
</comment>
<keyword evidence="1 9" id="KW-1003">Cell membrane</keyword>
<dbReference type="InterPro" id="IPR000897">
    <property type="entry name" value="SRP54_GTPase_dom"/>
</dbReference>
<dbReference type="OrthoDB" id="9804720at2"/>
<dbReference type="SMART" id="SM00382">
    <property type="entry name" value="AAA"/>
    <property type="match status" value="1"/>
</dbReference>
<evidence type="ECO:0000259" key="12">
    <source>
        <dbReference type="PROSITE" id="PS00300"/>
    </source>
</evidence>
<evidence type="ECO:0000256" key="1">
    <source>
        <dbReference type="ARBA" id="ARBA00022475"/>
    </source>
</evidence>
<dbReference type="SMART" id="SM00962">
    <property type="entry name" value="SRP54"/>
    <property type="match status" value="1"/>
</dbReference>
<evidence type="ECO:0000256" key="11">
    <source>
        <dbReference type="SAM" id="Phobius"/>
    </source>
</evidence>
<evidence type="ECO:0000256" key="4">
    <source>
        <dbReference type="ARBA" id="ARBA00022801"/>
    </source>
</evidence>
<dbReference type="Pfam" id="PF02881">
    <property type="entry name" value="SRP54_N"/>
    <property type="match status" value="1"/>
</dbReference>
<dbReference type="HAMAP" id="MF_00920">
    <property type="entry name" value="FtsY"/>
    <property type="match status" value="1"/>
</dbReference>
<dbReference type="Gene3D" id="3.40.50.300">
    <property type="entry name" value="P-loop containing nucleotide triphosphate hydrolases"/>
    <property type="match status" value="1"/>
</dbReference>
<evidence type="ECO:0000313" key="14">
    <source>
        <dbReference type="Proteomes" id="UP000238176"/>
    </source>
</evidence>
<dbReference type="GO" id="GO:0003924">
    <property type="term" value="F:GTPase activity"/>
    <property type="evidence" value="ECO:0007669"/>
    <property type="project" value="UniProtKB-UniRule"/>
</dbReference>
<keyword evidence="3 9" id="KW-0547">Nucleotide-binding</keyword>
<dbReference type="SUPFAM" id="SSF47364">
    <property type="entry name" value="Domain of the SRP/SRP receptor G-proteins"/>
    <property type="match status" value="1"/>
</dbReference>
<name>A0A2T0UID7_9ACTN</name>
<dbReference type="GO" id="GO:0006614">
    <property type="term" value="P:SRP-dependent cotranslational protein targeting to membrane"/>
    <property type="evidence" value="ECO:0007669"/>
    <property type="project" value="InterPro"/>
</dbReference>
<dbReference type="AlphaFoldDB" id="A0A2T0UID7"/>
<dbReference type="InterPro" id="IPR013822">
    <property type="entry name" value="Signal_recog_particl_SRP54_hlx"/>
</dbReference>
<dbReference type="InterPro" id="IPR036225">
    <property type="entry name" value="SRP/SRP_N"/>
</dbReference>
<evidence type="ECO:0000256" key="9">
    <source>
        <dbReference type="HAMAP-Rule" id="MF_00920"/>
    </source>
</evidence>
<keyword evidence="4 9" id="KW-0378">Hydrolase</keyword>
<comment type="function">
    <text evidence="9">Involved in targeting and insertion of nascent membrane proteins into the cytoplasmic membrane. Acts as a receptor for the complex formed by the signal recognition particle (SRP) and the ribosome-nascent chain (RNC).</text>
</comment>
<feature type="domain" description="SRP54-type proteins GTP-binding" evidence="12">
    <location>
        <begin position="345"/>
        <end position="358"/>
    </location>
</feature>
<keyword evidence="7 9" id="KW-0675">Receptor</keyword>
<feature type="binding site" evidence="9">
    <location>
        <begin position="180"/>
        <end position="187"/>
    </location>
    <ligand>
        <name>GTP</name>
        <dbReference type="ChEBI" id="CHEBI:37565"/>
    </ligand>
</feature>
<comment type="subunit">
    <text evidence="9">Part of the signal recognition particle protein translocation system, which is composed of SRP and FtsY.</text>
</comment>
<dbReference type="InterPro" id="IPR003593">
    <property type="entry name" value="AAA+_ATPase"/>
</dbReference>
<dbReference type="FunFam" id="3.40.50.300:FF:000053">
    <property type="entry name" value="Signal recognition particle receptor FtsY"/>
    <property type="match status" value="1"/>
</dbReference>
<dbReference type="EMBL" id="PVTJ01000006">
    <property type="protein sequence ID" value="PRY57709.1"/>
    <property type="molecule type" value="Genomic_DNA"/>
</dbReference>
<comment type="similarity">
    <text evidence="9">Belongs to the GTP-binding SRP family. FtsY subfamily.</text>
</comment>
<dbReference type="GO" id="GO:0005886">
    <property type="term" value="C:plasma membrane"/>
    <property type="evidence" value="ECO:0007669"/>
    <property type="project" value="UniProtKB-SubCell"/>
</dbReference>
<evidence type="ECO:0000256" key="3">
    <source>
        <dbReference type="ARBA" id="ARBA00022741"/>
    </source>
</evidence>
<keyword evidence="5 9" id="KW-0342">GTP-binding</keyword>
<reference evidence="13 14" key="1">
    <citation type="submission" date="2018-03" db="EMBL/GenBank/DDBJ databases">
        <title>Genomic Encyclopedia of Type Strains, Phase III (KMG-III): the genomes of soil and plant-associated and newly described type strains.</title>
        <authorList>
            <person name="Whitman W."/>
        </authorList>
    </citation>
    <scope>NUCLEOTIDE SEQUENCE [LARGE SCALE GENOMIC DNA]</scope>
    <source>
        <strain evidence="13 14">CGMCC 4.7067</strain>
    </source>
</reference>
<dbReference type="NCBIfam" id="TIGR00064">
    <property type="entry name" value="ftsY"/>
    <property type="match status" value="1"/>
</dbReference>
<evidence type="ECO:0000256" key="5">
    <source>
        <dbReference type="ARBA" id="ARBA00023134"/>
    </source>
</evidence>
<dbReference type="PANTHER" id="PTHR43134:SF1">
    <property type="entry name" value="SIGNAL RECOGNITION PARTICLE RECEPTOR SUBUNIT ALPHA"/>
    <property type="match status" value="1"/>
</dbReference>
<dbReference type="Proteomes" id="UP000238176">
    <property type="component" value="Unassembled WGS sequence"/>
</dbReference>
<dbReference type="InterPro" id="IPR027417">
    <property type="entry name" value="P-loop_NTPase"/>
</dbReference>
<dbReference type="RefSeq" id="WP_106364910.1">
    <property type="nucleotide sequence ID" value="NZ_PVTJ01000006.1"/>
</dbReference>
<dbReference type="GO" id="GO:0005525">
    <property type="term" value="F:GTP binding"/>
    <property type="evidence" value="ECO:0007669"/>
    <property type="project" value="UniProtKB-UniRule"/>
</dbReference>
<dbReference type="Gene3D" id="1.20.120.140">
    <property type="entry name" value="Signal recognition particle SRP54, nucleotide-binding domain"/>
    <property type="match status" value="1"/>
</dbReference>
<comment type="subcellular location">
    <subcellularLocation>
        <location evidence="9">Cell membrane</location>
        <topology evidence="9">Peripheral membrane protein</topology>
        <orientation evidence="9">Cytoplasmic side</orientation>
    </subcellularLocation>
    <subcellularLocation>
        <location evidence="9">Cytoplasm</location>
    </subcellularLocation>
</comment>